<dbReference type="AlphaFoldDB" id="A0A4R8H006"/>
<gene>
    <name evidence="1" type="ORF">C7959_1304</name>
</gene>
<name>A0A4R8H006_9FIRM</name>
<evidence type="ECO:0000313" key="1">
    <source>
        <dbReference type="EMBL" id="TDX48277.1"/>
    </source>
</evidence>
<dbReference type="Proteomes" id="UP000295832">
    <property type="component" value="Unassembled WGS sequence"/>
</dbReference>
<reference evidence="1 2" key="1">
    <citation type="submission" date="2019-03" db="EMBL/GenBank/DDBJ databases">
        <title>Subsurface microbial communities from deep shales in Ohio and West Virginia, USA.</title>
        <authorList>
            <person name="Wrighton K."/>
        </authorList>
    </citation>
    <scope>NUCLEOTIDE SEQUENCE [LARGE SCALE GENOMIC DNA]</scope>
    <source>
        <strain evidence="1 2">MSL 6dP</strain>
    </source>
</reference>
<dbReference type="RefSeq" id="WP_134118178.1">
    <property type="nucleotide sequence ID" value="NZ_SOEG01000030.1"/>
</dbReference>
<dbReference type="EMBL" id="SOEG01000030">
    <property type="protein sequence ID" value="TDX48277.1"/>
    <property type="molecule type" value="Genomic_DNA"/>
</dbReference>
<comment type="caution">
    <text evidence="1">The sequence shown here is derived from an EMBL/GenBank/DDBJ whole genome shotgun (WGS) entry which is preliminary data.</text>
</comment>
<dbReference type="STRING" id="926561.GCA_000379025_03193"/>
<accession>A0A4R8H006</accession>
<evidence type="ECO:0000313" key="2">
    <source>
        <dbReference type="Proteomes" id="UP000295832"/>
    </source>
</evidence>
<organism evidence="1 2">
    <name type="scientific">Orenia marismortui</name>
    <dbReference type="NCBI Taxonomy" id="46469"/>
    <lineage>
        <taxon>Bacteria</taxon>
        <taxon>Bacillati</taxon>
        <taxon>Bacillota</taxon>
        <taxon>Clostridia</taxon>
        <taxon>Halanaerobiales</taxon>
        <taxon>Halobacteroidaceae</taxon>
        <taxon>Orenia</taxon>
    </lineage>
</organism>
<sequence length="126" mass="14699">MEFSDLIKENSVPIELIKESEGYQDGPRWVDGQTTHYLLEAAVFHLTTEDIKQYDGGSYTTKDIKLYIIEDFTAVNKETGQEEEVSIEKEEEIIFRGDHYSLEEFQDQTINSDFYEFVAKRVVIDD</sequence>
<protein>
    <submittedName>
        <fullName evidence="1">Uncharacterized protein</fullName>
    </submittedName>
</protein>
<proteinExistence type="predicted"/>
<keyword evidence="2" id="KW-1185">Reference proteome</keyword>